<dbReference type="RefSeq" id="WP_184203652.1">
    <property type="nucleotide sequence ID" value="NZ_JACHGW010000007.1"/>
</dbReference>
<protein>
    <submittedName>
        <fullName evidence="3">Uncharacterized protein</fullName>
    </submittedName>
</protein>
<keyword evidence="2" id="KW-1133">Transmembrane helix</keyword>
<name>A0A7W9SVD0_ARMRO</name>
<evidence type="ECO:0000313" key="3">
    <source>
        <dbReference type="EMBL" id="MBB6053562.1"/>
    </source>
</evidence>
<accession>A0A7W9SVD0</accession>
<feature type="region of interest" description="Disordered" evidence="1">
    <location>
        <begin position="67"/>
        <end position="86"/>
    </location>
</feature>
<dbReference type="EMBL" id="JACHGW010000007">
    <property type="protein sequence ID" value="MBB6053562.1"/>
    <property type="molecule type" value="Genomic_DNA"/>
</dbReference>
<feature type="transmembrane region" description="Helical" evidence="2">
    <location>
        <begin position="12"/>
        <end position="29"/>
    </location>
</feature>
<evidence type="ECO:0000256" key="1">
    <source>
        <dbReference type="SAM" id="MobiDB-lite"/>
    </source>
</evidence>
<gene>
    <name evidence="3" type="ORF">HNQ39_005397</name>
</gene>
<evidence type="ECO:0000313" key="4">
    <source>
        <dbReference type="Proteomes" id="UP000520814"/>
    </source>
</evidence>
<dbReference type="AlphaFoldDB" id="A0A7W9SVD0"/>
<keyword evidence="2" id="KW-0812">Transmembrane</keyword>
<dbReference type="Proteomes" id="UP000520814">
    <property type="component" value="Unassembled WGS sequence"/>
</dbReference>
<evidence type="ECO:0000256" key="2">
    <source>
        <dbReference type="SAM" id="Phobius"/>
    </source>
</evidence>
<keyword evidence="2" id="KW-0472">Membrane</keyword>
<proteinExistence type="predicted"/>
<comment type="caution">
    <text evidence="3">The sequence shown here is derived from an EMBL/GenBank/DDBJ whole genome shotgun (WGS) entry which is preliminary data.</text>
</comment>
<sequence length="229" mass="24823">MNQSLNKKQVIAVILVLLALASLTLYRYFKEPVPSSPDLTERPLQGTTVASLNIIRGALAPPRLVAKNPNDLLATPSPQRAGEMVGGVGDRMVTPEEQKKRDHASKQHADALTYLKQAGVSLTADEPLHLSKPDENPIEVFIWLKGTGTAIGGRPSWGTFGYKVEAQRTVYLSRNSDDSTHVTLEVASGELGIATPETLAQKQDEALGKALEALTEAWKRDNPAPKTPR</sequence>
<reference evidence="3 4" key="1">
    <citation type="submission" date="2020-08" db="EMBL/GenBank/DDBJ databases">
        <title>Genomic Encyclopedia of Type Strains, Phase IV (KMG-IV): sequencing the most valuable type-strain genomes for metagenomic binning, comparative biology and taxonomic classification.</title>
        <authorList>
            <person name="Goeker M."/>
        </authorList>
    </citation>
    <scope>NUCLEOTIDE SEQUENCE [LARGE SCALE GENOMIC DNA]</scope>
    <source>
        <strain evidence="3 4">DSM 23562</strain>
    </source>
</reference>
<organism evidence="3 4">
    <name type="scientific">Armatimonas rosea</name>
    <dbReference type="NCBI Taxonomy" id="685828"/>
    <lineage>
        <taxon>Bacteria</taxon>
        <taxon>Bacillati</taxon>
        <taxon>Armatimonadota</taxon>
        <taxon>Armatimonadia</taxon>
        <taxon>Armatimonadales</taxon>
        <taxon>Armatimonadaceae</taxon>
        <taxon>Armatimonas</taxon>
    </lineage>
</organism>
<keyword evidence="4" id="KW-1185">Reference proteome</keyword>